<dbReference type="EMBL" id="JAIQZJ010000002">
    <property type="protein sequence ID" value="MBZ5737791.1"/>
    <property type="molecule type" value="Genomic_DNA"/>
</dbReference>
<evidence type="ECO:0000313" key="2">
    <source>
        <dbReference type="Proteomes" id="UP000780875"/>
    </source>
</evidence>
<evidence type="ECO:0000313" key="1">
    <source>
        <dbReference type="EMBL" id="MBZ5737791.1"/>
    </source>
</evidence>
<keyword evidence="2" id="KW-1185">Reference proteome</keyword>
<comment type="caution">
    <text evidence="1">The sequence shown here is derived from an EMBL/GenBank/DDBJ whole genome shotgun (WGS) entry which is preliminary data.</text>
</comment>
<protein>
    <submittedName>
        <fullName evidence="1">Uncharacterized protein</fullName>
    </submittedName>
</protein>
<gene>
    <name evidence="1" type="ORF">K8U61_06440</name>
</gene>
<organism evidence="1 2">
    <name type="scientific">Nocardioides mangrovi</name>
    <dbReference type="NCBI Taxonomy" id="2874580"/>
    <lineage>
        <taxon>Bacteria</taxon>
        <taxon>Bacillati</taxon>
        <taxon>Actinomycetota</taxon>
        <taxon>Actinomycetes</taxon>
        <taxon>Propionibacteriales</taxon>
        <taxon>Nocardioidaceae</taxon>
        <taxon>Nocardioides</taxon>
    </lineage>
</organism>
<sequence>MEIVALDPSVRVRGERAVVVAHSQTGLERGLEHREGVVLHTAEGDYYAAQVGGIDFDIDDTIYTFDIGARLPEDLALERVEGLDPAVHDLSLHEIVDLLGELSKDQAG</sequence>
<dbReference type="RefSeq" id="WP_224122165.1">
    <property type="nucleotide sequence ID" value="NZ_JAIQZJ010000002.1"/>
</dbReference>
<accession>A0ABS7UA11</accession>
<reference evidence="1 2" key="1">
    <citation type="submission" date="2021-09" db="EMBL/GenBank/DDBJ databases">
        <title>Whole genome sequence of Nocardioides sp. GBK3QG-3.</title>
        <authorList>
            <person name="Tuo L."/>
        </authorList>
    </citation>
    <scope>NUCLEOTIDE SEQUENCE [LARGE SCALE GENOMIC DNA]</scope>
    <source>
        <strain evidence="1 2">GBK3QG-3</strain>
    </source>
</reference>
<dbReference type="Proteomes" id="UP000780875">
    <property type="component" value="Unassembled WGS sequence"/>
</dbReference>
<proteinExistence type="predicted"/>
<name>A0ABS7UA11_9ACTN</name>